<dbReference type="GO" id="GO:0051536">
    <property type="term" value="F:iron-sulfur cluster binding"/>
    <property type="evidence" value="ECO:0007669"/>
    <property type="project" value="UniProtKB-KW"/>
</dbReference>
<organism evidence="7 8">
    <name type="scientific">Mixta theicola</name>
    <dbReference type="NCBI Taxonomy" id="1458355"/>
    <lineage>
        <taxon>Bacteria</taxon>
        <taxon>Pseudomonadati</taxon>
        <taxon>Pseudomonadota</taxon>
        <taxon>Gammaproteobacteria</taxon>
        <taxon>Enterobacterales</taxon>
        <taxon>Erwiniaceae</taxon>
        <taxon>Mixta</taxon>
    </lineage>
</organism>
<proteinExistence type="predicted"/>
<keyword evidence="4" id="KW-0408">Iron</keyword>
<dbReference type="Pfam" id="PF04055">
    <property type="entry name" value="Radical_SAM"/>
    <property type="match status" value="1"/>
</dbReference>
<feature type="domain" description="Radical SAM core" evidence="6">
    <location>
        <begin position="13"/>
        <end position="167"/>
    </location>
</feature>
<dbReference type="RefSeq" id="WP_103059455.1">
    <property type="nucleotide sequence ID" value="NZ_BSOF01000029.1"/>
</dbReference>
<dbReference type="InterPro" id="IPR058240">
    <property type="entry name" value="rSAM_sf"/>
</dbReference>
<comment type="caution">
    <text evidence="7">The sequence shown here is derived from an EMBL/GenBank/DDBJ whole genome shotgun (WGS) entry which is preliminary data.</text>
</comment>
<evidence type="ECO:0000313" key="7">
    <source>
        <dbReference type="EMBL" id="PNS12098.1"/>
    </source>
</evidence>
<dbReference type="InterPro" id="IPR013785">
    <property type="entry name" value="Aldolase_TIM"/>
</dbReference>
<dbReference type="Proteomes" id="UP000236345">
    <property type="component" value="Unassembled WGS sequence"/>
</dbReference>
<dbReference type="SFLD" id="SFLDG01386">
    <property type="entry name" value="main_SPASM_domain-containing"/>
    <property type="match status" value="1"/>
</dbReference>
<reference evidence="8" key="1">
    <citation type="submission" date="2017-09" db="EMBL/GenBank/DDBJ databases">
        <authorList>
            <person name="Palmer M."/>
            <person name="Steenkamp E.T."/>
            <person name="Coetzee M.P."/>
            <person name="Avontuur J.R."/>
            <person name="Van Zyl E."/>
            <person name="Chan W.-Y."/>
            <person name="Blom J."/>
            <person name="Venter S.N."/>
        </authorList>
    </citation>
    <scope>NUCLEOTIDE SEQUENCE [LARGE SCALE GENOMIC DNA]</scope>
    <source>
        <strain evidence="8">QC88-366</strain>
    </source>
</reference>
<dbReference type="EMBL" id="NWUO01000005">
    <property type="protein sequence ID" value="PNS12098.1"/>
    <property type="molecule type" value="Genomic_DNA"/>
</dbReference>
<dbReference type="PANTHER" id="PTHR43273:SF8">
    <property type="entry name" value="RADICAL SAM DOMAIN PROTEIN"/>
    <property type="match status" value="1"/>
</dbReference>
<sequence>MAKKIDILEIILKVTECCNIACRYCYYFEGDNRDFADKPRVMNKKTVIQLANYLKETVVAHQIETLRIDIHGGEPLMMGKKRLGELLLILSDALKKICKLEFVLQCNGTLIDDDWINIFAKYQVAASVSVDGDAVTHNLNRIDRRGKGTYHRVMAGLSKLIAASKDNKVPYPGVLCVINPDKNGKVIFRHFVEQNKTPYISFIEPDFTIDEASKQRVDGIGNFLLDVYQEWEKNNSPKINRHMSLRVFNDLLSVLMVSGTEYENMKTINYVVITIRSDGYINPDDILRNTHPELFNESYHLASSTLEEFITSEDIRELYRGIFTLPVQCQECGVRKLCRNGFCFGSLPHRYSKKNGMNNTNLFCKFYREICIRLCNYAVNKGKTFAEIEKAVY</sequence>
<evidence type="ECO:0000256" key="1">
    <source>
        <dbReference type="ARBA" id="ARBA00001966"/>
    </source>
</evidence>
<name>A0A2K1QAN9_9GAMM</name>
<dbReference type="GO" id="GO:0016491">
    <property type="term" value="F:oxidoreductase activity"/>
    <property type="evidence" value="ECO:0007669"/>
    <property type="project" value="InterPro"/>
</dbReference>
<dbReference type="SFLD" id="SFLDS00029">
    <property type="entry name" value="Radical_SAM"/>
    <property type="match status" value="1"/>
</dbReference>
<dbReference type="InterPro" id="IPR023867">
    <property type="entry name" value="Sulphatase_maturase_rSAM"/>
</dbReference>
<keyword evidence="3" id="KW-0479">Metal-binding</keyword>
<dbReference type="OrthoDB" id="9782387at2"/>
<dbReference type="CDD" id="cd01335">
    <property type="entry name" value="Radical_SAM"/>
    <property type="match status" value="1"/>
</dbReference>
<evidence type="ECO:0000256" key="5">
    <source>
        <dbReference type="ARBA" id="ARBA00023014"/>
    </source>
</evidence>
<dbReference type="SUPFAM" id="SSF102114">
    <property type="entry name" value="Radical SAM enzymes"/>
    <property type="match status" value="1"/>
</dbReference>
<dbReference type="SFLD" id="SFLDG01067">
    <property type="entry name" value="SPASM/twitch_domain_containing"/>
    <property type="match status" value="1"/>
</dbReference>
<keyword evidence="5" id="KW-0411">Iron-sulfur</keyword>
<dbReference type="GO" id="GO:0046872">
    <property type="term" value="F:metal ion binding"/>
    <property type="evidence" value="ECO:0007669"/>
    <property type="project" value="UniProtKB-KW"/>
</dbReference>
<dbReference type="PANTHER" id="PTHR43273">
    <property type="entry name" value="ANAEROBIC SULFATASE-MATURATING ENZYME HOMOLOG ASLB-RELATED"/>
    <property type="match status" value="1"/>
</dbReference>
<evidence type="ECO:0000259" key="6">
    <source>
        <dbReference type="Pfam" id="PF04055"/>
    </source>
</evidence>
<evidence type="ECO:0000256" key="4">
    <source>
        <dbReference type="ARBA" id="ARBA00023004"/>
    </source>
</evidence>
<keyword evidence="8" id="KW-1185">Reference proteome</keyword>
<accession>A0A2K1QAN9</accession>
<evidence type="ECO:0000256" key="3">
    <source>
        <dbReference type="ARBA" id="ARBA00022723"/>
    </source>
</evidence>
<keyword evidence="2" id="KW-0949">S-adenosyl-L-methionine</keyword>
<dbReference type="Gene3D" id="3.20.20.70">
    <property type="entry name" value="Aldolase class I"/>
    <property type="match status" value="1"/>
</dbReference>
<comment type="cofactor">
    <cofactor evidence="1">
        <name>[4Fe-4S] cluster</name>
        <dbReference type="ChEBI" id="CHEBI:49883"/>
    </cofactor>
</comment>
<evidence type="ECO:0000256" key="2">
    <source>
        <dbReference type="ARBA" id="ARBA00022691"/>
    </source>
</evidence>
<dbReference type="InterPro" id="IPR007197">
    <property type="entry name" value="rSAM"/>
</dbReference>
<protein>
    <recommendedName>
        <fullName evidence="6">Radical SAM core domain-containing protein</fullName>
    </recommendedName>
</protein>
<dbReference type="SFLD" id="SFLDG01072">
    <property type="entry name" value="dehydrogenase_like"/>
    <property type="match status" value="1"/>
</dbReference>
<dbReference type="AlphaFoldDB" id="A0A2K1QAN9"/>
<evidence type="ECO:0000313" key="8">
    <source>
        <dbReference type="Proteomes" id="UP000236345"/>
    </source>
</evidence>
<gene>
    <name evidence="7" type="ORF">COO59_08960</name>
</gene>